<comment type="caution">
    <text evidence="2">The sequence shown here is derived from an EMBL/GenBank/DDBJ whole genome shotgun (WGS) entry which is preliminary data.</text>
</comment>
<dbReference type="PANTHER" id="PTHR43441:SF12">
    <property type="entry name" value="RIBOSOMAL N-ACETYLTRANSFERASE YDAF-RELATED"/>
    <property type="match status" value="1"/>
</dbReference>
<protein>
    <submittedName>
        <fullName evidence="2">GNAT family N-acetyltransferase</fullName>
        <ecNumber evidence="2">2.3.-.-</ecNumber>
    </submittedName>
</protein>
<dbReference type="EC" id="2.3.-.-" evidence="2"/>
<keyword evidence="2" id="KW-0808">Transferase</keyword>
<sequence length="183" mass="21512">MFVYDIDEEISLRSLVGQDAIALFQLTDRSRHYLREWLPWVDDTVNINDSREFIANSHQLYEKRIGLNAGIFYKGMLVGVAGFNSFDWRNQIGFIGYWLGVDFQGNGIMTRVVSALTDFAFQHLQLNRVDIRAAYENKKSRAIPERLGFRMEGHIRQAEWLYNHFVDHVIYGMLASEWNRERD</sequence>
<reference evidence="3" key="1">
    <citation type="journal article" date="2019" name="Int. J. Syst. Evol. Microbiol.">
        <title>The Global Catalogue of Microorganisms (GCM) 10K type strain sequencing project: providing services to taxonomists for standard genome sequencing and annotation.</title>
        <authorList>
            <consortium name="The Broad Institute Genomics Platform"/>
            <consortium name="The Broad Institute Genome Sequencing Center for Infectious Disease"/>
            <person name="Wu L."/>
            <person name="Ma J."/>
        </authorList>
    </citation>
    <scope>NUCLEOTIDE SEQUENCE [LARGE SCALE GENOMIC DNA]</scope>
    <source>
        <strain evidence="3">R28</strain>
    </source>
</reference>
<dbReference type="InterPro" id="IPR000182">
    <property type="entry name" value="GNAT_dom"/>
</dbReference>
<dbReference type="InterPro" id="IPR051908">
    <property type="entry name" value="Ribosomal_N-acetyltransferase"/>
</dbReference>
<organism evidence="2 3">
    <name type="scientific">Ornithinibacillus salinisoli</name>
    <dbReference type="NCBI Taxonomy" id="1848459"/>
    <lineage>
        <taxon>Bacteria</taxon>
        <taxon>Bacillati</taxon>
        <taxon>Bacillota</taxon>
        <taxon>Bacilli</taxon>
        <taxon>Bacillales</taxon>
        <taxon>Bacillaceae</taxon>
        <taxon>Ornithinibacillus</taxon>
    </lineage>
</organism>
<dbReference type="GO" id="GO:0016746">
    <property type="term" value="F:acyltransferase activity"/>
    <property type="evidence" value="ECO:0007669"/>
    <property type="project" value="UniProtKB-KW"/>
</dbReference>
<accession>A0ABW4W352</accession>
<dbReference type="Pfam" id="PF13302">
    <property type="entry name" value="Acetyltransf_3"/>
    <property type="match status" value="1"/>
</dbReference>
<dbReference type="SUPFAM" id="SSF55729">
    <property type="entry name" value="Acyl-CoA N-acyltransferases (Nat)"/>
    <property type="match status" value="1"/>
</dbReference>
<name>A0ABW4W352_9BACI</name>
<dbReference type="Gene3D" id="3.40.630.30">
    <property type="match status" value="1"/>
</dbReference>
<feature type="domain" description="N-acetyltransferase" evidence="1">
    <location>
        <begin position="21"/>
        <end position="176"/>
    </location>
</feature>
<dbReference type="EMBL" id="JBHUHQ010000020">
    <property type="protein sequence ID" value="MFD2045681.1"/>
    <property type="molecule type" value="Genomic_DNA"/>
</dbReference>
<dbReference type="Proteomes" id="UP001597383">
    <property type="component" value="Unassembled WGS sequence"/>
</dbReference>
<keyword evidence="3" id="KW-1185">Reference proteome</keyword>
<proteinExistence type="predicted"/>
<dbReference type="PANTHER" id="PTHR43441">
    <property type="entry name" value="RIBOSOMAL-PROTEIN-SERINE ACETYLTRANSFERASE"/>
    <property type="match status" value="1"/>
</dbReference>
<evidence type="ECO:0000259" key="1">
    <source>
        <dbReference type="PROSITE" id="PS51186"/>
    </source>
</evidence>
<dbReference type="InterPro" id="IPR016181">
    <property type="entry name" value="Acyl_CoA_acyltransferase"/>
</dbReference>
<evidence type="ECO:0000313" key="3">
    <source>
        <dbReference type="Proteomes" id="UP001597383"/>
    </source>
</evidence>
<keyword evidence="2" id="KW-0012">Acyltransferase</keyword>
<evidence type="ECO:0000313" key="2">
    <source>
        <dbReference type="EMBL" id="MFD2045681.1"/>
    </source>
</evidence>
<gene>
    <name evidence="2" type="ORF">ACFSJF_15500</name>
</gene>
<dbReference type="PROSITE" id="PS51186">
    <property type="entry name" value="GNAT"/>
    <property type="match status" value="1"/>
</dbReference>
<dbReference type="RefSeq" id="WP_377558323.1">
    <property type="nucleotide sequence ID" value="NZ_JBHUHQ010000020.1"/>
</dbReference>